<evidence type="ECO:0000256" key="3">
    <source>
        <dbReference type="ARBA" id="ARBA00023163"/>
    </source>
</evidence>
<dbReference type="EMBL" id="FXBM01000002">
    <property type="protein sequence ID" value="SMH42934.1"/>
    <property type="molecule type" value="Genomic_DNA"/>
</dbReference>
<dbReference type="Pfam" id="PF12833">
    <property type="entry name" value="HTH_18"/>
    <property type="match status" value="1"/>
</dbReference>
<dbReference type="PROSITE" id="PS01124">
    <property type="entry name" value="HTH_ARAC_FAMILY_2"/>
    <property type="match status" value="1"/>
</dbReference>
<keyword evidence="6" id="KW-1185">Reference proteome</keyword>
<dbReference type="GO" id="GO:0043565">
    <property type="term" value="F:sequence-specific DNA binding"/>
    <property type="evidence" value="ECO:0007669"/>
    <property type="project" value="InterPro"/>
</dbReference>
<dbReference type="STRING" id="1891671.SAMN06295885_2116"/>
<dbReference type="Proteomes" id="UP000193711">
    <property type="component" value="Unassembled WGS sequence"/>
</dbReference>
<dbReference type="GO" id="GO:0003700">
    <property type="term" value="F:DNA-binding transcription factor activity"/>
    <property type="evidence" value="ECO:0007669"/>
    <property type="project" value="InterPro"/>
</dbReference>
<evidence type="ECO:0000313" key="5">
    <source>
        <dbReference type="EMBL" id="SMH42934.1"/>
    </source>
</evidence>
<keyword evidence="1" id="KW-0805">Transcription regulation</keyword>
<evidence type="ECO:0000259" key="4">
    <source>
        <dbReference type="PROSITE" id="PS01124"/>
    </source>
</evidence>
<feature type="domain" description="HTH araC/xylS-type" evidence="4">
    <location>
        <begin position="1"/>
        <end position="59"/>
    </location>
</feature>
<evidence type="ECO:0000256" key="2">
    <source>
        <dbReference type="ARBA" id="ARBA00023125"/>
    </source>
</evidence>
<reference evidence="6" key="1">
    <citation type="submission" date="2017-04" db="EMBL/GenBank/DDBJ databases">
        <authorList>
            <person name="Varghese N."/>
            <person name="Submissions S."/>
        </authorList>
    </citation>
    <scope>NUCLEOTIDE SEQUENCE [LARGE SCALE GENOMIC DNA]</scope>
    <source>
        <strain evidence="6">VKM Ac-2121</strain>
    </source>
</reference>
<evidence type="ECO:0000256" key="1">
    <source>
        <dbReference type="ARBA" id="ARBA00023015"/>
    </source>
</evidence>
<dbReference type="InterPro" id="IPR053142">
    <property type="entry name" value="PchR_regulatory_protein"/>
</dbReference>
<dbReference type="InterPro" id="IPR018060">
    <property type="entry name" value="HTH_AraC"/>
</dbReference>
<sequence>MAYLRRQRLERVREELLVTAAGAVSVTEVATRRGFIHLSRFAAIYRAAFSENPSDTLRS</sequence>
<dbReference type="PROSITE" id="PS00041">
    <property type="entry name" value="HTH_ARAC_FAMILY_1"/>
    <property type="match status" value="1"/>
</dbReference>
<proteinExistence type="predicted"/>
<protein>
    <submittedName>
        <fullName evidence="5">Helix-turn-helix domain-containing protein</fullName>
    </submittedName>
</protein>
<accession>A0A1X7NX04</accession>
<gene>
    <name evidence="5" type="ORF">SAMN06295885_2116</name>
</gene>
<keyword evidence="2" id="KW-0238">DNA-binding</keyword>
<organism evidence="5 6">
    <name type="scientific">Rathayibacter oskolensis</name>
    <dbReference type="NCBI Taxonomy" id="1891671"/>
    <lineage>
        <taxon>Bacteria</taxon>
        <taxon>Bacillati</taxon>
        <taxon>Actinomycetota</taxon>
        <taxon>Actinomycetes</taxon>
        <taxon>Micrococcales</taxon>
        <taxon>Microbacteriaceae</taxon>
        <taxon>Rathayibacter</taxon>
    </lineage>
</organism>
<dbReference type="PANTHER" id="PTHR47893">
    <property type="entry name" value="REGULATORY PROTEIN PCHR"/>
    <property type="match status" value="1"/>
</dbReference>
<dbReference type="SUPFAM" id="SSF46689">
    <property type="entry name" value="Homeodomain-like"/>
    <property type="match status" value="1"/>
</dbReference>
<keyword evidence="3" id="KW-0804">Transcription</keyword>
<dbReference type="InterPro" id="IPR009057">
    <property type="entry name" value="Homeodomain-like_sf"/>
</dbReference>
<dbReference type="AlphaFoldDB" id="A0A1X7NX04"/>
<evidence type="ECO:0000313" key="6">
    <source>
        <dbReference type="Proteomes" id="UP000193711"/>
    </source>
</evidence>
<name>A0A1X7NX04_9MICO</name>
<dbReference type="PANTHER" id="PTHR47893:SF1">
    <property type="entry name" value="REGULATORY PROTEIN PCHR"/>
    <property type="match status" value="1"/>
</dbReference>
<dbReference type="InterPro" id="IPR018062">
    <property type="entry name" value="HTH_AraC-typ_CS"/>
</dbReference>
<dbReference type="Gene3D" id="1.10.10.60">
    <property type="entry name" value="Homeodomain-like"/>
    <property type="match status" value="1"/>
</dbReference>